<dbReference type="SUPFAM" id="SSF50129">
    <property type="entry name" value="GroES-like"/>
    <property type="match status" value="1"/>
</dbReference>
<dbReference type="EC" id="1.-.-.-" evidence="6"/>
<comment type="cofactor">
    <cofactor evidence="4">
        <name>Zn(2+)</name>
        <dbReference type="ChEBI" id="CHEBI:29105"/>
    </cofactor>
</comment>
<feature type="domain" description="Enoyl reductase (ER)" evidence="5">
    <location>
        <begin position="32"/>
        <end position="359"/>
    </location>
</feature>
<keyword evidence="3 6" id="KW-0560">Oxidoreductase</keyword>
<sequence length="361" mass="39693">MRPELFRAGEMTRKGKKMKNTMKEVVVVKPHHTEVREVPVPVPGDDEVLIQMKAAGVCGSDHHIYHGANPCSTYPRIPGHENAGIVAKAGKNVTNVKEGDHVIVDLIHTCGECYQCRIGRKNVCEKVMVRGSGMDGGWREYFTAPAKEVYRIDDSVSWEDAALVEPYAIGAHCTARGRVVSEDIVLILGAGTIGAIILQTCKAKGCKTVICCDISDSSLERAKEYGADHVINTKKENLAEAVQKITEGHGVTIAFDSACFPGSLTMIMRPGIVCNAGRVVPLGFCTKPEEITQAMINQRELDIIGTRMSCFKFEPTIECMENKKFNTEGIATTFISFSQIDKVFEYMDNPDPSVKKMVIMF</sequence>
<dbReference type="InterPro" id="IPR013149">
    <property type="entry name" value="ADH-like_C"/>
</dbReference>
<comment type="similarity">
    <text evidence="4">Belongs to the zinc-containing alcohol dehydrogenase family.</text>
</comment>
<keyword evidence="7" id="KW-1185">Reference proteome</keyword>
<reference evidence="6" key="1">
    <citation type="submission" date="2023-10" db="EMBL/GenBank/DDBJ databases">
        <title>Genome sequence of Blautia coccoides DSM 935.</title>
        <authorList>
            <person name="Boeer T."/>
            <person name="Bengelsdorf F.R."/>
            <person name="Daniel R."/>
            <person name="Poehlein A."/>
        </authorList>
    </citation>
    <scope>NUCLEOTIDE SEQUENCE [LARGE SCALE GENOMIC DNA]</scope>
    <source>
        <strain evidence="6">DSM 935</strain>
    </source>
</reference>
<dbReference type="InterPro" id="IPR011032">
    <property type="entry name" value="GroES-like_sf"/>
</dbReference>
<evidence type="ECO:0000259" key="5">
    <source>
        <dbReference type="SMART" id="SM00829"/>
    </source>
</evidence>
<dbReference type="InterPro" id="IPR002328">
    <property type="entry name" value="ADH_Zn_CS"/>
</dbReference>
<dbReference type="GO" id="GO:0016491">
    <property type="term" value="F:oxidoreductase activity"/>
    <property type="evidence" value="ECO:0007669"/>
    <property type="project" value="UniProtKB-KW"/>
</dbReference>
<dbReference type="PANTHER" id="PTHR43401:SF2">
    <property type="entry name" value="L-THREONINE 3-DEHYDROGENASE"/>
    <property type="match status" value="1"/>
</dbReference>
<keyword evidence="1 4" id="KW-0479">Metal-binding</keyword>
<accession>A0ABZ0UHE8</accession>
<name>A0ABZ0UHE8_9FIRM</name>
<dbReference type="SMART" id="SM00829">
    <property type="entry name" value="PKS_ER"/>
    <property type="match status" value="1"/>
</dbReference>
<proteinExistence type="inferred from homology"/>
<protein>
    <submittedName>
        <fullName evidence="6">Zinc-type alcohol dehydrogenase-like protein YjmD</fullName>
        <ecNumber evidence="6">1.-.-.-</ecNumber>
    </submittedName>
</protein>
<evidence type="ECO:0000256" key="2">
    <source>
        <dbReference type="ARBA" id="ARBA00022833"/>
    </source>
</evidence>
<dbReference type="Proteomes" id="UP001325248">
    <property type="component" value="Chromosome"/>
</dbReference>
<dbReference type="Gene3D" id="3.40.50.720">
    <property type="entry name" value="NAD(P)-binding Rossmann-like Domain"/>
    <property type="match status" value="1"/>
</dbReference>
<dbReference type="Gene3D" id="3.90.180.10">
    <property type="entry name" value="Medium-chain alcohol dehydrogenases, catalytic domain"/>
    <property type="match status" value="1"/>
</dbReference>
<evidence type="ECO:0000256" key="4">
    <source>
        <dbReference type="RuleBase" id="RU361277"/>
    </source>
</evidence>
<dbReference type="InterPro" id="IPR020843">
    <property type="entry name" value="ER"/>
</dbReference>
<evidence type="ECO:0000313" key="7">
    <source>
        <dbReference type="Proteomes" id="UP001325248"/>
    </source>
</evidence>
<evidence type="ECO:0000313" key="6">
    <source>
        <dbReference type="EMBL" id="WPX75406.1"/>
    </source>
</evidence>
<gene>
    <name evidence="6" type="primary">yjmD_2</name>
    <name evidence="6" type="ORF">BLCOC_37680</name>
</gene>
<dbReference type="InterPro" id="IPR050129">
    <property type="entry name" value="Zn_alcohol_dh"/>
</dbReference>
<evidence type="ECO:0000256" key="1">
    <source>
        <dbReference type="ARBA" id="ARBA00022723"/>
    </source>
</evidence>
<dbReference type="Pfam" id="PF00107">
    <property type="entry name" value="ADH_zinc_N"/>
    <property type="match status" value="1"/>
</dbReference>
<evidence type="ECO:0000256" key="3">
    <source>
        <dbReference type="ARBA" id="ARBA00023002"/>
    </source>
</evidence>
<dbReference type="PANTHER" id="PTHR43401">
    <property type="entry name" value="L-THREONINE 3-DEHYDROGENASE"/>
    <property type="match status" value="1"/>
</dbReference>
<dbReference type="InterPro" id="IPR013154">
    <property type="entry name" value="ADH-like_N"/>
</dbReference>
<dbReference type="PROSITE" id="PS00059">
    <property type="entry name" value="ADH_ZINC"/>
    <property type="match status" value="1"/>
</dbReference>
<dbReference type="SUPFAM" id="SSF51735">
    <property type="entry name" value="NAD(P)-binding Rossmann-fold domains"/>
    <property type="match status" value="1"/>
</dbReference>
<dbReference type="EMBL" id="CP136422">
    <property type="protein sequence ID" value="WPX75406.1"/>
    <property type="molecule type" value="Genomic_DNA"/>
</dbReference>
<organism evidence="6 7">
    <name type="scientific">Blautia producta</name>
    <dbReference type="NCBI Taxonomy" id="33035"/>
    <lineage>
        <taxon>Bacteria</taxon>
        <taxon>Bacillati</taxon>
        <taxon>Bacillota</taxon>
        <taxon>Clostridia</taxon>
        <taxon>Lachnospirales</taxon>
        <taxon>Lachnospiraceae</taxon>
        <taxon>Blautia</taxon>
    </lineage>
</organism>
<dbReference type="Pfam" id="PF08240">
    <property type="entry name" value="ADH_N"/>
    <property type="match status" value="1"/>
</dbReference>
<keyword evidence="2 4" id="KW-0862">Zinc</keyword>
<dbReference type="InterPro" id="IPR036291">
    <property type="entry name" value="NAD(P)-bd_dom_sf"/>
</dbReference>